<evidence type="ECO:0000313" key="2">
    <source>
        <dbReference type="Proteomes" id="UP000828390"/>
    </source>
</evidence>
<accession>A0A9D4RQ54</accession>
<evidence type="ECO:0000313" key="1">
    <source>
        <dbReference type="EMBL" id="KAH3877306.1"/>
    </source>
</evidence>
<keyword evidence="2" id="KW-1185">Reference proteome</keyword>
<sequence length="50" mass="6119">MGDNFLVMKRPNTLLWSRTLEILCHHHKEILVFINTCFRKLLKIRWPDKI</sequence>
<dbReference type="AlphaFoldDB" id="A0A9D4RQ54"/>
<proteinExistence type="predicted"/>
<comment type="caution">
    <text evidence="1">The sequence shown here is derived from an EMBL/GenBank/DDBJ whole genome shotgun (WGS) entry which is preliminary data.</text>
</comment>
<reference evidence="1" key="2">
    <citation type="submission" date="2020-11" db="EMBL/GenBank/DDBJ databases">
        <authorList>
            <person name="McCartney M.A."/>
            <person name="Auch B."/>
            <person name="Kono T."/>
            <person name="Mallez S."/>
            <person name="Becker A."/>
            <person name="Gohl D.M."/>
            <person name="Silverstein K.A.T."/>
            <person name="Koren S."/>
            <person name="Bechman K.B."/>
            <person name="Herman A."/>
            <person name="Abrahante J.E."/>
            <person name="Garbe J."/>
        </authorList>
    </citation>
    <scope>NUCLEOTIDE SEQUENCE</scope>
    <source>
        <strain evidence="1">Duluth1</strain>
        <tissue evidence="1">Whole animal</tissue>
    </source>
</reference>
<dbReference type="EMBL" id="JAIWYP010000001">
    <property type="protein sequence ID" value="KAH3877306.1"/>
    <property type="molecule type" value="Genomic_DNA"/>
</dbReference>
<gene>
    <name evidence="1" type="ORF">DPMN_001169</name>
</gene>
<organism evidence="1 2">
    <name type="scientific">Dreissena polymorpha</name>
    <name type="common">Zebra mussel</name>
    <name type="synonym">Mytilus polymorpha</name>
    <dbReference type="NCBI Taxonomy" id="45954"/>
    <lineage>
        <taxon>Eukaryota</taxon>
        <taxon>Metazoa</taxon>
        <taxon>Spiralia</taxon>
        <taxon>Lophotrochozoa</taxon>
        <taxon>Mollusca</taxon>
        <taxon>Bivalvia</taxon>
        <taxon>Autobranchia</taxon>
        <taxon>Heteroconchia</taxon>
        <taxon>Euheterodonta</taxon>
        <taxon>Imparidentia</taxon>
        <taxon>Neoheterodontei</taxon>
        <taxon>Myida</taxon>
        <taxon>Dreissenoidea</taxon>
        <taxon>Dreissenidae</taxon>
        <taxon>Dreissena</taxon>
    </lineage>
</organism>
<dbReference type="Proteomes" id="UP000828390">
    <property type="component" value="Unassembled WGS sequence"/>
</dbReference>
<name>A0A9D4RQ54_DREPO</name>
<reference evidence="1" key="1">
    <citation type="journal article" date="2019" name="bioRxiv">
        <title>The Genome of the Zebra Mussel, Dreissena polymorpha: A Resource for Invasive Species Research.</title>
        <authorList>
            <person name="McCartney M.A."/>
            <person name="Auch B."/>
            <person name="Kono T."/>
            <person name="Mallez S."/>
            <person name="Zhang Y."/>
            <person name="Obille A."/>
            <person name="Becker A."/>
            <person name="Abrahante J.E."/>
            <person name="Garbe J."/>
            <person name="Badalamenti J.P."/>
            <person name="Herman A."/>
            <person name="Mangelson H."/>
            <person name="Liachko I."/>
            <person name="Sullivan S."/>
            <person name="Sone E.D."/>
            <person name="Koren S."/>
            <person name="Silverstein K.A.T."/>
            <person name="Beckman K.B."/>
            <person name="Gohl D.M."/>
        </authorList>
    </citation>
    <scope>NUCLEOTIDE SEQUENCE</scope>
    <source>
        <strain evidence="1">Duluth1</strain>
        <tissue evidence="1">Whole animal</tissue>
    </source>
</reference>
<protein>
    <submittedName>
        <fullName evidence="1">Uncharacterized protein</fullName>
    </submittedName>
</protein>